<dbReference type="Proteomes" id="UP000588017">
    <property type="component" value="Unassembled WGS sequence"/>
</dbReference>
<gene>
    <name evidence="2" type="ORF">HNQ73_003512</name>
</gene>
<feature type="domain" description="Tyrosine specific protein phosphatases" evidence="1">
    <location>
        <begin position="138"/>
        <end position="173"/>
    </location>
</feature>
<comment type="caution">
    <text evidence="2">The sequence shown here is derived from an EMBL/GenBank/DDBJ whole genome shotgun (WGS) entry which is preliminary data.</text>
</comment>
<evidence type="ECO:0000313" key="3">
    <source>
        <dbReference type="Proteomes" id="UP000588017"/>
    </source>
</evidence>
<dbReference type="EMBL" id="JACHEH010000013">
    <property type="protein sequence ID" value="MBB6169859.1"/>
    <property type="molecule type" value="Genomic_DNA"/>
</dbReference>
<dbReference type="RefSeq" id="WP_183336621.1">
    <property type="nucleotide sequence ID" value="NZ_BMHX01000012.1"/>
</dbReference>
<keyword evidence="3" id="KW-1185">Reference proteome</keyword>
<sequence length="240" mass="28429">MINRFRKPEERYRRRMARIARWDRPVADGLDRWRAWVNMVFVDHGIFRLIYLNRHRVTERFWRAAQPAPHQIRAAARAGVRTIVNLRGGREYGSWPLEREACERLGIRLVDFVVRSRGAPDRATILAAKDFFESLDYPVLVHCKSGADRAGFMAALYLVVHEKRPVREAMRQLSLRFGHFRFAKTGILDAFFETYLREGEPRGQDFLTWVAESYDPERLEREFKPGFFSDIVVDRIMRRE</sequence>
<evidence type="ECO:0000259" key="1">
    <source>
        <dbReference type="PROSITE" id="PS50056"/>
    </source>
</evidence>
<dbReference type="Gene3D" id="3.90.190.10">
    <property type="entry name" value="Protein tyrosine phosphatase superfamily"/>
    <property type="match status" value="1"/>
</dbReference>
<dbReference type="SUPFAM" id="SSF52799">
    <property type="entry name" value="(Phosphotyrosine protein) phosphatases II"/>
    <property type="match status" value="1"/>
</dbReference>
<dbReference type="PROSITE" id="PS50056">
    <property type="entry name" value="TYR_PHOSPHATASE_2"/>
    <property type="match status" value="1"/>
</dbReference>
<organism evidence="2 3">
    <name type="scientific">Chelatococcus composti</name>
    <dbReference type="NCBI Taxonomy" id="1743235"/>
    <lineage>
        <taxon>Bacteria</taxon>
        <taxon>Pseudomonadati</taxon>
        <taxon>Pseudomonadota</taxon>
        <taxon>Alphaproteobacteria</taxon>
        <taxon>Hyphomicrobiales</taxon>
        <taxon>Chelatococcaceae</taxon>
        <taxon>Chelatococcus</taxon>
    </lineage>
</organism>
<reference evidence="2 3" key="1">
    <citation type="submission" date="2020-08" db="EMBL/GenBank/DDBJ databases">
        <title>Genomic Encyclopedia of Type Strains, Phase IV (KMG-IV): sequencing the most valuable type-strain genomes for metagenomic binning, comparative biology and taxonomic classification.</title>
        <authorList>
            <person name="Goeker M."/>
        </authorList>
    </citation>
    <scope>NUCLEOTIDE SEQUENCE [LARGE SCALE GENOMIC DNA]</scope>
    <source>
        <strain evidence="2 3">DSM 101465</strain>
    </source>
</reference>
<accession>A0A841KKR7</accession>
<dbReference type="InterPro" id="IPR029021">
    <property type="entry name" value="Prot-tyrosine_phosphatase-like"/>
</dbReference>
<dbReference type="Pfam" id="PF22741">
    <property type="entry name" value="PTP-NADK"/>
    <property type="match status" value="1"/>
</dbReference>
<protein>
    <submittedName>
        <fullName evidence="2">Protein tyrosine/serine phosphatase</fullName>
    </submittedName>
</protein>
<proteinExistence type="predicted"/>
<evidence type="ECO:0000313" key="2">
    <source>
        <dbReference type="EMBL" id="MBB6169859.1"/>
    </source>
</evidence>
<name>A0A841KKR7_9HYPH</name>
<dbReference type="InterPro" id="IPR055214">
    <property type="entry name" value="PTP-NADK"/>
</dbReference>
<dbReference type="InterPro" id="IPR000387">
    <property type="entry name" value="Tyr_Pase_dom"/>
</dbReference>
<dbReference type="AlphaFoldDB" id="A0A841KKR7"/>